<gene>
    <name evidence="2" type="ORF">NEZAVI_LOCUS13572</name>
</gene>
<name>A0A9P0MS97_NEZVI</name>
<feature type="compositionally biased region" description="Low complexity" evidence="1">
    <location>
        <begin position="1"/>
        <end position="13"/>
    </location>
</feature>
<protein>
    <submittedName>
        <fullName evidence="2">Uncharacterized protein</fullName>
    </submittedName>
</protein>
<evidence type="ECO:0000313" key="3">
    <source>
        <dbReference type="Proteomes" id="UP001152798"/>
    </source>
</evidence>
<reference evidence="2" key="1">
    <citation type="submission" date="2022-01" db="EMBL/GenBank/DDBJ databases">
        <authorList>
            <person name="King R."/>
        </authorList>
    </citation>
    <scope>NUCLEOTIDE SEQUENCE</scope>
</reference>
<evidence type="ECO:0000313" key="2">
    <source>
        <dbReference type="EMBL" id="CAH1405338.1"/>
    </source>
</evidence>
<evidence type="ECO:0000256" key="1">
    <source>
        <dbReference type="SAM" id="MobiDB-lite"/>
    </source>
</evidence>
<dbReference type="Proteomes" id="UP001152798">
    <property type="component" value="Chromosome 6"/>
</dbReference>
<feature type="region of interest" description="Disordered" evidence="1">
    <location>
        <begin position="1"/>
        <end position="21"/>
    </location>
</feature>
<proteinExistence type="predicted"/>
<keyword evidence="3" id="KW-1185">Reference proteome</keyword>
<accession>A0A9P0MS97</accession>
<dbReference type="EMBL" id="OV725082">
    <property type="protein sequence ID" value="CAH1405338.1"/>
    <property type="molecule type" value="Genomic_DNA"/>
</dbReference>
<organism evidence="2 3">
    <name type="scientific">Nezara viridula</name>
    <name type="common">Southern green stink bug</name>
    <name type="synonym">Cimex viridulus</name>
    <dbReference type="NCBI Taxonomy" id="85310"/>
    <lineage>
        <taxon>Eukaryota</taxon>
        <taxon>Metazoa</taxon>
        <taxon>Ecdysozoa</taxon>
        <taxon>Arthropoda</taxon>
        <taxon>Hexapoda</taxon>
        <taxon>Insecta</taxon>
        <taxon>Pterygota</taxon>
        <taxon>Neoptera</taxon>
        <taxon>Paraneoptera</taxon>
        <taxon>Hemiptera</taxon>
        <taxon>Heteroptera</taxon>
        <taxon>Panheteroptera</taxon>
        <taxon>Pentatomomorpha</taxon>
        <taxon>Pentatomoidea</taxon>
        <taxon>Pentatomidae</taxon>
        <taxon>Pentatominae</taxon>
        <taxon>Nezara</taxon>
    </lineage>
</organism>
<sequence>MPTESPSSSFSPFQRHGRQELTLQHWMTSKIQKTSTEIRSHDSSGGTIHKEQCLEVTCKKERNSRKLG</sequence>
<dbReference type="AlphaFoldDB" id="A0A9P0MS97"/>